<dbReference type="Pfam" id="PF00005">
    <property type="entry name" value="ABC_tran"/>
    <property type="match status" value="1"/>
</dbReference>
<dbReference type="GO" id="GO:0016887">
    <property type="term" value="F:ATP hydrolysis activity"/>
    <property type="evidence" value="ECO:0007669"/>
    <property type="project" value="InterPro"/>
</dbReference>
<keyword evidence="2" id="KW-0547">Nucleotide-binding</keyword>
<keyword evidence="6" id="KW-1185">Reference proteome</keyword>
<dbReference type="InterPro" id="IPR050611">
    <property type="entry name" value="ABCF"/>
</dbReference>
<dbReference type="InterPro" id="IPR003439">
    <property type="entry name" value="ABC_transporter-like_ATP-bd"/>
</dbReference>
<dbReference type="EMBL" id="FAUH01000007">
    <property type="protein sequence ID" value="CUU65850.1"/>
    <property type="molecule type" value="Genomic_DNA"/>
</dbReference>
<feature type="domain" description="ABC transporter" evidence="4">
    <location>
        <begin position="13"/>
        <end position="216"/>
    </location>
</feature>
<dbReference type="PROSITE" id="PS00211">
    <property type="entry name" value="ABC_TRANSPORTER_1"/>
    <property type="match status" value="1"/>
</dbReference>
<evidence type="ECO:0000256" key="1">
    <source>
        <dbReference type="ARBA" id="ARBA00022737"/>
    </source>
</evidence>
<organism evidence="5 6">
    <name type="scientific">Corynebacterium variabile</name>
    <dbReference type="NCBI Taxonomy" id="1727"/>
    <lineage>
        <taxon>Bacteria</taxon>
        <taxon>Bacillati</taxon>
        <taxon>Actinomycetota</taxon>
        <taxon>Actinomycetes</taxon>
        <taxon>Mycobacteriales</taxon>
        <taxon>Corynebacteriaceae</taxon>
        <taxon>Corynebacterium</taxon>
    </lineage>
</organism>
<dbReference type="PANTHER" id="PTHR19211">
    <property type="entry name" value="ATP-BINDING TRANSPORT PROTEIN-RELATED"/>
    <property type="match status" value="1"/>
</dbReference>
<keyword evidence="3" id="KW-0067">ATP-binding</keyword>
<dbReference type="Gene3D" id="3.40.50.300">
    <property type="entry name" value="P-loop containing nucleotide triphosphate hydrolases"/>
    <property type="match status" value="1"/>
</dbReference>
<dbReference type="OrthoDB" id="3239744at2"/>
<dbReference type="InterPro" id="IPR017871">
    <property type="entry name" value="ABC_transporter-like_CS"/>
</dbReference>
<evidence type="ECO:0000259" key="4">
    <source>
        <dbReference type="PROSITE" id="PS50893"/>
    </source>
</evidence>
<reference evidence="6" key="1">
    <citation type="submission" date="2015-11" db="EMBL/GenBank/DDBJ databases">
        <authorList>
            <person name="Dugat-Bony E."/>
        </authorList>
    </citation>
    <scope>NUCLEOTIDE SEQUENCE [LARGE SCALE GENOMIC DNA]</scope>
    <source>
        <strain evidence="6">Mu292</strain>
    </source>
</reference>
<keyword evidence="1" id="KW-0677">Repeat</keyword>
<evidence type="ECO:0000256" key="3">
    <source>
        <dbReference type="ARBA" id="ARBA00022840"/>
    </source>
</evidence>
<dbReference type="GO" id="GO:0005524">
    <property type="term" value="F:ATP binding"/>
    <property type="evidence" value="ECO:0007669"/>
    <property type="project" value="UniProtKB-KW"/>
</dbReference>
<proteinExistence type="predicted"/>
<evidence type="ECO:0000313" key="6">
    <source>
        <dbReference type="Proteomes" id="UP000182498"/>
    </source>
</evidence>
<dbReference type="Proteomes" id="UP000182498">
    <property type="component" value="Unassembled WGS sequence"/>
</dbReference>
<sequence length="218" mass="23268">MAGAGLGDPDTSMPLVTLLPGHLELPDDMPPLYLDSTLEIRPGDRWLVTGPNGAGKTTLLRVLAGELGDPRHRQTSAGLRVSWLRQSLATPDGDGCTALVDTFARASGMYREDATAALGTLGLFPPDALTGAVADLSVGQRRRLELAVTLTAPGDLLLLDEPTNHLTSELVEQLEEALVDFPGAVVTVTHDGRWLTNARHRDKPRELRITAGSVVVTR</sequence>
<dbReference type="SMART" id="SM00382">
    <property type="entry name" value="AAA"/>
    <property type="match status" value="1"/>
</dbReference>
<evidence type="ECO:0000256" key="2">
    <source>
        <dbReference type="ARBA" id="ARBA00022741"/>
    </source>
</evidence>
<dbReference type="InterPro" id="IPR027417">
    <property type="entry name" value="P-loop_NTPase"/>
</dbReference>
<dbReference type="PROSITE" id="PS50893">
    <property type="entry name" value="ABC_TRANSPORTER_2"/>
    <property type="match status" value="1"/>
</dbReference>
<dbReference type="SUPFAM" id="SSF52540">
    <property type="entry name" value="P-loop containing nucleoside triphosphate hydrolases"/>
    <property type="match status" value="1"/>
</dbReference>
<gene>
    <name evidence="5" type="ORF">CVAR292_01185</name>
</gene>
<evidence type="ECO:0000313" key="5">
    <source>
        <dbReference type="EMBL" id="CUU65850.1"/>
    </source>
</evidence>
<accession>A0A0X2NM96</accession>
<dbReference type="PANTHER" id="PTHR19211:SF14">
    <property type="entry name" value="ATP-BINDING CASSETTE SUB-FAMILY F MEMBER 1"/>
    <property type="match status" value="1"/>
</dbReference>
<protein>
    <submittedName>
        <fullName evidence="5">ABC transporter</fullName>
    </submittedName>
</protein>
<dbReference type="InterPro" id="IPR003593">
    <property type="entry name" value="AAA+_ATPase"/>
</dbReference>
<name>A0A0X2NM96_9CORY</name>
<dbReference type="AlphaFoldDB" id="A0A0X2NM96"/>